<dbReference type="AlphaFoldDB" id="A0A9P0ZH68"/>
<evidence type="ECO:0000313" key="3">
    <source>
        <dbReference type="Proteomes" id="UP001152484"/>
    </source>
</evidence>
<evidence type="ECO:0000313" key="2">
    <source>
        <dbReference type="EMBL" id="CAH9098682.1"/>
    </source>
</evidence>
<accession>A0A9P0ZH68</accession>
<feature type="transmembrane region" description="Helical" evidence="1">
    <location>
        <begin position="61"/>
        <end position="81"/>
    </location>
</feature>
<keyword evidence="1" id="KW-0812">Transmembrane</keyword>
<protein>
    <submittedName>
        <fullName evidence="2">Uncharacterized protein</fullName>
    </submittedName>
</protein>
<comment type="caution">
    <text evidence="2">The sequence shown here is derived from an EMBL/GenBank/DDBJ whole genome shotgun (WGS) entry which is preliminary data.</text>
</comment>
<proteinExistence type="predicted"/>
<keyword evidence="1" id="KW-1133">Transmembrane helix</keyword>
<evidence type="ECO:0000256" key="1">
    <source>
        <dbReference type="SAM" id="Phobius"/>
    </source>
</evidence>
<dbReference type="EMBL" id="CAMAPE010000036">
    <property type="protein sequence ID" value="CAH9098682.1"/>
    <property type="molecule type" value="Genomic_DNA"/>
</dbReference>
<keyword evidence="3" id="KW-1185">Reference proteome</keyword>
<keyword evidence="1" id="KW-0472">Membrane</keyword>
<dbReference type="Proteomes" id="UP001152484">
    <property type="component" value="Unassembled WGS sequence"/>
</dbReference>
<reference evidence="2" key="1">
    <citation type="submission" date="2022-07" db="EMBL/GenBank/DDBJ databases">
        <authorList>
            <person name="Macas J."/>
            <person name="Novak P."/>
            <person name="Neumann P."/>
        </authorList>
    </citation>
    <scope>NUCLEOTIDE SEQUENCE</scope>
</reference>
<gene>
    <name evidence="2" type="ORF">CEURO_LOCUS14348</name>
</gene>
<name>A0A9P0ZH68_CUSEU</name>
<organism evidence="2 3">
    <name type="scientific">Cuscuta europaea</name>
    <name type="common">European dodder</name>
    <dbReference type="NCBI Taxonomy" id="41803"/>
    <lineage>
        <taxon>Eukaryota</taxon>
        <taxon>Viridiplantae</taxon>
        <taxon>Streptophyta</taxon>
        <taxon>Embryophyta</taxon>
        <taxon>Tracheophyta</taxon>
        <taxon>Spermatophyta</taxon>
        <taxon>Magnoliopsida</taxon>
        <taxon>eudicotyledons</taxon>
        <taxon>Gunneridae</taxon>
        <taxon>Pentapetalae</taxon>
        <taxon>asterids</taxon>
        <taxon>lamiids</taxon>
        <taxon>Solanales</taxon>
        <taxon>Convolvulaceae</taxon>
        <taxon>Cuscuteae</taxon>
        <taxon>Cuscuta</taxon>
        <taxon>Cuscuta subgen. Cuscuta</taxon>
    </lineage>
</organism>
<sequence length="103" mass="11944">MVKESMPVVDMSATEKRTNQYPTYSLLRHYPSPTKDMLESFLRTTVVVGIDLDRACGVDAYFNNLIWIFATIGMAQSIYFFRGDLNPLRLLLRMDILLIFMLE</sequence>